<sequence>MTFYTPLEVVSKSLIPGIKRMIALSLMEKGLTEFEIASILGLTQPSVSRYKHRKRGAFGDLSQHPEILEKVNTLSELIAQRKLPVYRILHEIDRIALYALSQGYACNICKSVNGEPFLACDHVCVTKSITLNPTL</sequence>
<comment type="caution">
    <text evidence="1">The sequence shown here is derived from an EMBL/GenBank/DDBJ whole genome shotgun (WGS) entry which is preliminary data.</text>
</comment>
<dbReference type="AlphaFoldDB" id="A0A2R6ACJ1"/>
<dbReference type="GO" id="GO:0003677">
    <property type="term" value="F:DNA binding"/>
    <property type="evidence" value="ECO:0007669"/>
    <property type="project" value="InterPro"/>
</dbReference>
<reference evidence="1 2" key="1">
    <citation type="submission" date="2017-04" db="EMBL/GenBank/DDBJ databases">
        <title>Novel microbial lineages endemic to geothermal iron-oxide mats fill important gaps in the evolutionary history of Archaea.</title>
        <authorList>
            <person name="Jay Z.J."/>
            <person name="Beam J.P."/>
            <person name="Dlakic M."/>
            <person name="Rusch D.B."/>
            <person name="Kozubal M.A."/>
            <person name="Inskeep W.P."/>
        </authorList>
    </citation>
    <scope>NUCLEOTIDE SEQUENCE [LARGE SCALE GENOMIC DNA]</scope>
    <source>
        <strain evidence="1">OSP_D</strain>
    </source>
</reference>
<evidence type="ECO:0008006" key="3">
    <source>
        <dbReference type="Google" id="ProtNLM"/>
    </source>
</evidence>
<gene>
    <name evidence="1" type="ORF">B9Q01_02305</name>
</gene>
<dbReference type="EMBL" id="NEXC01000008">
    <property type="protein sequence ID" value="PSN84077.1"/>
    <property type="molecule type" value="Genomic_DNA"/>
</dbReference>
<dbReference type="Gene3D" id="1.10.260.40">
    <property type="entry name" value="lambda repressor-like DNA-binding domains"/>
    <property type="match status" value="1"/>
</dbReference>
<proteinExistence type="predicted"/>
<evidence type="ECO:0000313" key="1">
    <source>
        <dbReference type="EMBL" id="PSN84077.1"/>
    </source>
</evidence>
<evidence type="ECO:0000313" key="2">
    <source>
        <dbReference type="Proteomes" id="UP000240880"/>
    </source>
</evidence>
<name>A0A2R6ACJ1_9ARCH</name>
<dbReference type="PANTHER" id="PTHR40730:SF4">
    <property type="entry name" value="TRANSCRIPTIONAL REGULATOR"/>
    <property type="match status" value="1"/>
</dbReference>
<dbReference type="Proteomes" id="UP000240880">
    <property type="component" value="Unassembled WGS sequence"/>
</dbReference>
<accession>A0A2R6ACJ1</accession>
<organism evidence="1 2">
    <name type="scientific">Candidatus Marsarchaeota G1 archaeon OSP_D</name>
    <dbReference type="NCBI Taxonomy" id="1978155"/>
    <lineage>
        <taxon>Archaea</taxon>
        <taxon>Candidatus Marsarchaeota</taxon>
        <taxon>Candidatus Marsarchaeota group 1</taxon>
    </lineage>
</organism>
<dbReference type="PANTHER" id="PTHR40730">
    <property type="entry name" value="TRANSCRIPTIONAL REGULATOR PROTEIN-LIKE PROTEIN"/>
    <property type="match status" value="1"/>
</dbReference>
<protein>
    <recommendedName>
        <fullName evidence="3">Transcriptional regulator</fullName>
    </recommendedName>
</protein>
<dbReference type="InterPro" id="IPR010982">
    <property type="entry name" value="Lambda_DNA-bd_dom_sf"/>
</dbReference>